<comment type="catalytic activity">
    <reaction evidence="20">
        <text>hypotaurine + NADH + O2 + H(+) = taurine + NAD(+) + H2O</text>
        <dbReference type="Rhea" id="RHEA:74111"/>
        <dbReference type="ChEBI" id="CHEBI:15377"/>
        <dbReference type="ChEBI" id="CHEBI:15378"/>
        <dbReference type="ChEBI" id="CHEBI:15379"/>
        <dbReference type="ChEBI" id="CHEBI:57540"/>
        <dbReference type="ChEBI" id="CHEBI:57853"/>
        <dbReference type="ChEBI" id="CHEBI:57945"/>
        <dbReference type="ChEBI" id="CHEBI:507393"/>
        <dbReference type="EC" id="1.14.13.8"/>
    </reaction>
    <physiologicalReaction direction="left-to-right" evidence="20">
        <dbReference type="Rhea" id="RHEA:74112"/>
    </physiologicalReaction>
</comment>
<dbReference type="EC" id="1.-.-.-" evidence="33"/>
<proteinExistence type="inferred from homology"/>
<dbReference type="eggNOG" id="KOG1399">
    <property type="taxonomic scope" value="Eukaryota"/>
</dbReference>
<sequence length="500" mass="57579">MYCRICSDRSIPKPSTLSSIVWIPVQDIKNLSIDEILDHRGYEDKTVVVIGIGNSGGDVAVELSRIAKQVYLVTRRGTWVFNRIFDYGKPIDMVMNRKWISDIRARVPEWLSNSVVEMKLNMRFDHQAYGLKPAHRVFGAHPTVNDELPNRIACGTVRIKPNIANFTEHGVVFEDGSKLDQVDEVVMSTGFSFEFNLVEEGKLIQVQDNHVSLYQYMFPTDLADQNTLAVIGLVQPFGSIMPLSEMQARVYLEQFTGNNVIPSKREMMENVHDKLSKMASRYVTSKRHTIQVDYVDYIEELAKMIGAQLDMKKLWKEDPWLAYKVYFGPRVPYIYRLNGPHKWKEARDAIMSVDERVLMATNDHAQVAPDYTVLYFADWYGKRRKTTTMKNGLNNSRERLMNHGEKNRECSRGFINGKLEQKFIQETCDEGMLYCIESYTGDFDEVTASCQHLGTNMRLLDLCQSKNPKKINEDLTTRCCKTDLCNNIGVEKKKLKKIEN</sequence>
<evidence type="ECO:0000256" key="4">
    <source>
        <dbReference type="ARBA" id="ARBA00009183"/>
    </source>
</evidence>
<dbReference type="CTD" id="8576415"/>
<evidence type="ECO:0000256" key="2">
    <source>
        <dbReference type="ARBA" id="ARBA00004389"/>
    </source>
</evidence>
<dbReference type="GO" id="GO:0050660">
    <property type="term" value="F:flavin adenine dinucleotide binding"/>
    <property type="evidence" value="ECO:0007669"/>
    <property type="project" value="InterPro"/>
</dbReference>
<reference evidence="34 35" key="2">
    <citation type="journal article" date="2011" name="PLoS Genet.">
        <title>Caenorhabditis briggsae recombinant inbred line genotypes reveal inter-strain incompatibility and the evolution of recombination.</title>
        <authorList>
            <person name="Ross J.A."/>
            <person name="Koboldt D.C."/>
            <person name="Staisch J.E."/>
            <person name="Chamberlin H.M."/>
            <person name="Gupta B.P."/>
            <person name="Miller R.D."/>
            <person name="Baird S.E."/>
            <person name="Haag E.S."/>
        </authorList>
    </citation>
    <scope>NUCLEOTIDE SEQUENCE [LARGE SCALE GENOMIC DNA]</scope>
    <source>
        <strain evidence="34 35">AF16</strain>
    </source>
</reference>
<evidence type="ECO:0000256" key="9">
    <source>
        <dbReference type="ARBA" id="ARBA00022824"/>
    </source>
</evidence>
<comment type="catalytic activity">
    <reaction evidence="23">
        <text>sulcatone + NADPH + O2 + H(+) = 4-methylpent-3-en-1-yl acetate + NADP(+) + H2O</text>
        <dbReference type="Rhea" id="RHEA:54864"/>
        <dbReference type="ChEBI" id="CHEBI:15377"/>
        <dbReference type="ChEBI" id="CHEBI:15378"/>
        <dbReference type="ChEBI" id="CHEBI:15379"/>
        <dbReference type="ChEBI" id="CHEBI:16310"/>
        <dbReference type="ChEBI" id="CHEBI:57783"/>
        <dbReference type="ChEBI" id="CHEBI:58349"/>
        <dbReference type="ChEBI" id="CHEBI:138373"/>
    </reaction>
    <physiologicalReaction direction="left-to-right" evidence="23">
        <dbReference type="Rhea" id="RHEA:54865"/>
    </physiologicalReaction>
</comment>
<evidence type="ECO:0000256" key="29">
    <source>
        <dbReference type="ARBA" id="ARBA00048989"/>
    </source>
</evidence>
<dbReference type="InterPro" id="IPR050346">
    <property type="entry name" value="FMO-like"/>
</dbReference>
<evidence type="ECO:0000256" key="28">
    <source>
        <dbReference type="ARBA" id="ARBA00048459"/>
    </source>
</evidence>
<comment type="catalytic activity">
    <reaction evidence="27">
        <text>trimethylamine + NADPH + O2 = trimethylamine N-oxide + NADP(+) + H2O</text>
        <dbReference type="Rhea" id="RHEA:31979"/>
        <dbReference type="ChEBI" id="CHEBI:15377"/>
        <dbReference type="ChEBI" id="CHEBI:15379"/>
        <dbReference type="ChEBI" id="CHEBI:15724"/>
        <dbReference type="ChEBI" id="CHEBI:57783"/>
        <dbReference type="ChEBI" id="CHEBI:58349"/>
        <dbReference type="ChEBI" id="CHEBI:58389"/>
        <dbReference type="EC" id="1.14.13.148"/>
    </reaction>
    <physiologicalReaction direction="left-to-right" evidence="27">
        <dbReference type="Rhea" id="RHEA:31980"/>
    </physiologicalReaction>
</comment>
<keyword evidence="35" id="KW-1185">Reference proteome</keyword>
<dbReference type="GO" id="GO:0016174">
    <property type="term" value="F:NAD(P)H oxidase H2O2-forming activity"/>
    <property type="evidence" value="ECO:0007669"/>
    <property type="project" value="UniProtKB-EC"/>
</dbReference>
<dbReference type="GO" id="GO:0004499">
    <property type="term" value="F:N,N-dimethylaniline monooxygenase activity"/>
    <property type="evidence" value="ECO:0007669"/>
    <property type="project" value="InterPro"/>
</dbReference>
<dbReference type="EMBL" id="HE601251">
    <property type="protein sequence ID" value="CAP25130.1"/>
    <property type="molecule type" value="Genomic_DNA"/>
</dbReference>
<comment type="catalytic activity">
    <reaction evidence="29">
        <text>(2E)-geranial + NADPH + O2 + H(+) = (1E)-2,6-dimethylhepta-1,5-dien-1-yl formate + NADP(+) + H2O</text>
        <dbReference type="Rhea" id="RHEA:54860"/>
        <dbReference type="ChEBI" id="CHEBI:15377"/>
        <dbReference type="ChEBI" id="CHEBI:15378"/>
        <dbReference type="ChEBI" id="CHEBI:15379"/>
        <dbReference type="ChEBI" id="CHEBI:16980"/>
        <dbReference type="ChEBI" id="CHEBI:57783"/>
        <dbReference type="ChEBI" id="CHEBI:58349"/>
        <dbReference type="ChEBI" id="CHEBI:138375"/>
    </reaction>
    <physiologicalReaction direction="left-to-right" evidence="29">
        <dbReference type="Rhea" id="RHEA:54861"/>
    </physiologicalReaction>
</comment>
<dbReference type="FunFam" id="3.50.50.60:FF:000159">
    <property type="entry name" value="Dimethylaniline monooxygenase [N-oxide-forming]"/>
    <property type="match status" value="1"/>
</dbReference>
<dbReference type="InterPro" id="IPR002257">
    <property type="entry name" value="Flavin_mOase_5"/>
</dbReference>
<dbReference type="PRINTS" id="PR00370">
    <property type="entry name" value="FMOXYGENASE"/>
</dbReference>
<evidence type="ECO:0000256" key="3">
    <source>
        <dbReference type="ARBA" id="ARBA00004524"/>
    </source>
</evidence>
<evidence type="ECO:0000256" key="20">
    <source>
        <dbReference type="ARBA" id="ARBA00047338"/>
    </source>
</evidence>
<evidence type="ECO:0000256" key="13">
    <source>
        <dbReference type="ARBA" id="ARBA00022989"/>
    </source>
</evidence>
<comment type="catalytic activity">
    <reaction evidence="21">
        <text>hexan-3-one + NADPH + O2 + H(+) = propyl propanoate + NADP(+) + H2O</text>
        <dbReference type="Rhea" id="RHEA:54848"/>
        <dbReference type="ChEBI" id="CHEBI:15377"/>
        <dbReference type="ChEBI" id="CHEBI:15378"/>
        <dbReference type="ChEBI" id="CHEBI:15379"/>
        <dbReference type="ChEBI" id="CHEBI:57783"/>
        <dbReference type="ChEBI" id="CHEBI:58349"/>
        <dbReference type="ChEBI" id="CHEBI:89828"/>
        <dbReference type="ChEBI" id="CHEBI:89891"/>
    </reaction>
    <physiologicalReaction direction="left-to-right" evidence="21">
        <dbReference type="Rhea" id="RHEA:54849"/>
    </physiologicalReaction>
</comment>
<dbReference type="STRING" id="6238.A8WXJ0"/>
<evidence type="ECO:0000256" key="7">
    <source>
        <dbReference type="ARBA" id="ARBA00022630"/>
    </source>
</evidence>
<keyword evidence="13" id="KW-1133">Transmembrane helix</keyword>
<comment type="catalytic activity">
    <reaction evidence="28">
        <text>octan-3-one + NADPH + O2 + H(+) = ethyl hexanoate + NADP(+) + H2O</text>
        <dbReference type="Rhea" id="RHEA:54856"/>
        <dbReference type="ChEBI" id="CHEBI:15377"/>
        <dbReference type="ChEBI" id="CHEBI:15378"/>
        <dbReference type="ChEBI" id="CHEBI:15379"/>
        <dbReference type="ChEBI" id="CHEBI:57783"/>
        <dbReference type="ChEBI" id="CHEBI:58349"/>
        <dbReference type="ChEBI" id="CHEBI:80946"/>
        <dbReference type="ChEBI" id="CHEBI:86055"/>
    </reaction>
    <physiologicalReaction direction="left-to-right" evidence="28">
        <dbReference type="Rhea" id="RHEA:54857"/>
    </physiologicalReaction>
</comment>
<dbReference type="GO" id="GO:0034899">
    <property type="term" value="F:trimethylamine monooxygenase activity"/>
    <property type="evidence" value="ECO:0007669"/>
    <property type="project" value="UniProtKB-EC"/>
</dbReference>
<dbReference type="InParanoid" id="A8WXJ0"/>
<evidence type="ECO:0000256" key="16">
    <source>
        <dbReference type="ARBA" id="ARBA00023098"/>
    </source>
</evidence>
<evidence type="ECO:0000313" key="34">
    <source>
        <dbReference type="EMBL" id="CAP25130.1"/>
    </source>
</evidence>
<evidence type="ECO:0000256" key="11">
    <source>
        <dbReference type="ARBA" id="ARBA00022848"/>
    </source>
</evidence>
<comment type="subcellular location">
    <subcellularLocation>
        <location evidence="2">Endoplasmic reticulum membrane</location>
        <topology evidence="2">Single-pass membrane protein</topology>
    </subcellularLocation>
    <subcellularLocation>
        <location evidence="3">Microsome membrane</location>
    </subcellularLocation>
</comment>
<dbReference type="PRINTS" id="PR01125">
    <property type="entry name" value="FMOXYGENASE5"/>
</dbReference>
<evidence type="ECO:0000256" key="10">
    <source>
        <dbReference type="ARBA" id="ARBA00022827"/>
    </source>
</evidence>
<dbReference type="InterPro" id="IPR036188">
    <property type="entry name" value="FAD/NAD-bd_sf"/>
</dbReference>
<dbReference type="RefSeq" id="XP_002634420.1">
    <property type="nucleotide sequence ID" value="XM_002634374.1"/>
</dbReference>
<evidence type="ECO:0000256" key="30">
    <source>
        <dbReference type="ARBA" id="ARBA00048990"/>
    </source>
</evidence>
<dbReference type="InterPro" id="IPR000960">
    <property type="entry name" value="Flavin_mOase"/>
</dbReference>
<gene>
    <name evidence="36" type="primary">fmo-1</name>
    <name evidence="34 36" type="ORF">CBG04431</name>
    <name evidence="34" type="ORF">CBG_04431</name>
</gene>
<comment type="catalytic activity">
    <reaction evidence="22">
        <text>heptan-2-one + NADPH + O2 + H(+) = pentyl acetate + NADP(+) + H2O</text>
        <dbReference type="Rhea" id="RHEA:54836"/>
        <dbReference type="ChEBI" id="CHEBI:5672"/>
        <dbReference type="ChEBI" id="CHEBI:15377"/>
        <dbReference type="ChEBI" id="CHEBI:15378"/>
        <dbReference type="ChEBI" id="CHEBI:15379"/>
        <dbReference type="ChEBI" id="CHEBI:57783"/>
        <dbReference type="ChEBI" id="CHEBI:58349"/>
        <dbReference type="ChEBI" id="CHEBI:87362"/>
    </reaction>
    <physiologicalReaction direction="left-to-right" evidence="22">
        <dbReference type="Rhea" id="RHEA:54837"/>
    </physiologicalReaction>
</comment>
<evidence type="ECO:0000256" key="25">
    <source>
        <dbReference type="ARBA" id="ARBA00047977"/>
    </source>
</evidence>
<comment type="catalytic activity">
    <reaction evidence="31">
        <text>N,N-dimethylaniline + NADPH + O2 + H(+) = N,N-dimethylaniline N-oxide + NADP(+) + H2O</text>
        <dbReference type="Rhea" id="RHEA:24468"/>
        <dbReference type="ChEBI" id="CHEBI:15377"/>
        <dbReference type="ChEBI" id="CHEBI:15378"/>
        <dbReference type="ChEBI" id="CHEBI:15379"/>
        <dbReference type="ChEBI" id="CHEBI:16269"/>
        <dbReference type="ChEBI" id="CHEBI:17735"/>
        <dbReference type="ChEBI" id="CHEBI:57783"/>
        <dbReference type="ChEBI" id="CHEBI:58349"/>
        <dbReference type="EC" id="1.14.13.8"/>
    </reaction>
    <physiologicalReaction direction="left-to-right" evidence="31">
        <dbReference type="Rhea" id="RHEA:24469"/>
    </physiologicalReaction>
</comment>
<comment type="catalytic activity">
    <reaction evidence="26">
        <text>hypotaurine + NADPH + O2 + H(+) = taurine + NADP(+) + H2O</text>
        <dbReference type="Rhea" id="RHEA:69819"/>
        <dbReference type="ChEBI" id="CHEBI:15377"/>
        <dbReference type="ChEBI" id="CHEBI:15378"/>
        <dbReference type="ChEBI" id="CHEBI:15379"/>
        <dbReference type="ChEBI" id="CHEBI:57783"/>
        <dbReference type="ChEBI" id="CHEBI:57853"/>
        <dbReference type="ChEBI" id="CHEBI:58349"/>
        <dbReference type="ChEBI" id="CHEBI:507393"/>
        <dbReference type="EC" id="1.14.13.8"/>
    </reaction>
    <physiologicalReaction direction="left-to-right" evidence="26">
        <dbReference type="Rhea" id="RHEA:69820"/>
    </physiologicalReaction>
</comment>
<comment type="function">
    <text evidence="19">Broad spectrum monooxygenase that catalyzes the oxygenation of a wide variety of nitrogen- and sulfur-containing compounds including xenobiotics. Catalyzes the S-oxygenation of hypotaurine to produce taurine, an organic osmolyte involved in cell volume regulation as well as a variety of cytoprotective and developmental processes. In vitro, catalyzes the N-oxygenation of trimethylamine (TMA) to produce trimethylamine N-oxide (TMAO) and could therefore participate to the detoxification of this compound that is generated by the action of gut microbiota from dietary precursors such as choline, choline containing compounds, betaine or L-carnitine.</text>
</comment>
<keyword evidence="10 33" id="KW-0274">FAD</keyword>
<comment type="catalytic activity">
    <reaction evidence="32">
        <text>octan-3-one + NADPH + O2 + H(+) = pentyl propanoate + NADP(+) + H2O</text>
        <dbReference type="Rhea" id="RHEA:54840"/>
        <dbReference type="ChEBI" id="CHEBI:15377"/>
        <dbReference type="ChEBI" id="CHEBI:15378"/>
        <dbReference type="ChEBI" id="CHEBI:15379"/>
        <dbReference type="ChEBI" id="CHEBI:57783"/>
        <dbReference type="ChEBI" id="CHEBI:58349"/>
        <dbReference type="ChEBI" id="CHEBI:80946"/>
        <dbReference type="ChEBI" id="CHEBI:87373"/>
    </reaction>
    <physiologicalReaction direction="left-to-right" evidence="32">
        <dbReference type="Rhea" id="RHEA:54841"/>
    </physiologicalReaction>
</comment>
<keyword evidence="14 33" id="KW-0560">Oxidoreductase</keyword>
<evidence type="ECO:0000256" key="27">
    <source>
        <dbReference type="ARBA" id="ARBA00048088"/>
    </source>
</evidence>
<keyword evidence="17" id="KW-0472">Membrane</keyword>
<evidence type="ECO:0000256" key="33">
    <source>
        <dbReference type="RuleBase" id="RU361177"/>
    </source>
</evidence>
<dbReference type="GO" id="GO:0050661">
    <property type="term" value="F:NADP binding"/>
    <property type="evidence" value="ECO:0007669"/>
    <property type="project" value="InterPro"/>
</dbReference>
<keyword evidence="5" id="KW-0488">Methylation</keyword>
<dbReference type="KEGG" id="cbr:CBG_04431"/>
<dbReference type="InterPro" id="IPR020946">
    <property type="entry name" value="Flavin_mOase-like"/>
</dbReference>
<evidence type="ECO:0000256" key="6">
    <source>
        <dbReference type="ARBA" id="ARBA00022553"/>
    </source>
</evidence>
<comment type="catalytic activity">
    <reaction evidence="24">
        <text>NADPH + O2 + H(+) = H2O2 + NADP(+)</text>
        <dbReference type="Rhea" id="RHEA:11260"/>
        <dbReference type="ChEBI" id="CHEBI:15378"/>
        <dbReference type="ChEBI" id="CHEBI:15379"/>
        <dbReference type="ChEBI" id="CHEBI:16240"/>
        <dbReference type="ChEBI" id="CHEBI:57783"/>
        <dbReference type="ChEBI" id="CHEBI:58349"/>
        <dbReference type="EC" id="1.6.3.1"/>
    </reaction>
    <physiologicalReaction direction="left-to-right" evidence="24">
        <dbReference type="Rhea" id="RHEA:11261"/>
    </physiologicalReaction>
</comment>
<protein>
    <recommendedName>
        <fullName evidence="33">Flavin-containing monooxygenase</fullName>
        <ecNumber evidence="33">1.-.-.-</ecNumber>
    </recommendedName>
</protein>
<evidence type="ECO:0000256" key="19">
    <source>
        <dbReference type="ARBA" id="ARBA00045957"/>
    </source>
</evidence>
<comment type="function">
    <text evidence="18">Acts as a Baeyer-Villiger monooxygenase on a broad range of substrates. Catalyzes the insertion of an oxygen atom into a carbon-carbon bond adjacent to a carbonyl, which converts ketones to esters. Active on diverse carbonyl compounds, whereas soft nucleophiles are mostly non- or poorly reactive. In contrast with other forms of FMO it is non- or poorly active on 'classical' substrates such as drugs, pesticides, and dietary components containing soft nucleophilic heteroatoms. Able to oxidize drug molecules bearing a carbonyl group on an aliphatic chain, such as nabumetone and pentoxifylline. Also, in the absence of substrates, shows slow but yet significant NADPH oxidase activity. Acts as a positive modulator of cholesterol biosynthesis as well as glucose homeostasis, promoting metabolic aging via pleiotropic effects.</text>
</comment>
<keyword evidence="7 33" id="KW-0285">Flavoprotein</keyword>
<keyword evidence="16" id="KW-0443">Lipid metabolism</keyword>
<keyword evidence="8" id="KW-0812">Transmembrane</keyword>
<keyword evidence="12" id="KW-0521">NADP</keyword>
<dbReference type="Gene3D" id="3.50.50.60">
    <property type="entry name" value="FAD/NAD(P)-binding domain"/>
    <property type="match status" value="3"/>
</dbReference>
<accession>A8WXJ0</accession>
<name>A8WXJ0_CAEBR</name>
<evidence type="ECO:0000256" key="26">
    <source>
        <dbReference type="ARBA" id="ARBA00048041"/>
    </source>
</evidence>
<dbReference type="Proteomes" id="UP000008549">
    <property type="component" value="Unassembled WGS sequence"/>
</dbReference>
<evidence type="ECO:0000256" key="5">
    <source>
        <dbReference type="ARBA" id="ARBA00022481"/>
    </source>
</evidence>
<dbReference type="HOGENOM" id="CLU_545413_0_0_1"/>
<dbReference type="SUPFAM" id="SSF51905">
    <property type="entry name" value="FAD/NAD(P)-binding domain"/>
    <property type="match status" value="2"/>
</dbReference>
<dbReference type="AlphaFoldDB" id="A8WXJ0"/>
<dbReference type="GeneID" id="8576415"/>
<comment type="similarity">
    <text evidence="4 33">Belongs to the FMO family.</text>
</comment>
<evidence type="ECO:0000256" key="24">
    <source>
        <dbReference type="ARBA" id="ARBA00047864"/>
    </source>
</evidence>
<keyword evidence="6" id="KW-0597">Phosphoprotein</keyword>
<comment type="cofactor">
    <cofactor evidence="1 33">
        <name>FAD</name>
        <dbReference type="ChEBI" id="CHEBI:57692"/>
    </cofactor>
</comment>
<keyword evidence="15 33" id="KW-0503">Monooxygenase</keyword>
<evidence type="ECO:0000256" key="32">
    <source>
        <dbReference type="ARBA" id="ARBA00049475"/>
    </source>
</evidence>
<evidence type="ECO:0000256" key="23">
    <source>
        <dbReference type="ARBA" id="ARBA00047855"/>
    </source>
</evidence>
<organism evidence="34 35">
    <name type="scientific">Caenorhabditis briggsae</name>
    <dbReference type="NCBI Taxonomy" id="6238"/>
    <lineage>
        <taxon>Eukaryota</taxon>
        <taxon>Metazoa</taxon>
        <taxon>Ecdysozoa</taxon>
        <taxon>Nematoda</taxon>
        <taxon>Chromadorea</taxon>
        <taxon>Rhabditida</taxon>
        <taxon>Rhabditina</taxon>
        <taxon>Rhabditomorpha</taxon>
        <taxon>Rhabditoidea</taxon>
        <taxon>Rhabditidae</taxon>
        <taxon>Peloderinae</taxon>
        <taxon>Caenorhabditis</taxon>
    </lineage>
</organism>
<evidence type="ECO:0000256" key="12">
    <source>
        <dbReference type="ARBA" id="ARBA00022857"/>
    </source>
</evidence>
<keyword evidence="11" id="KW-0492">Microsome</keyword>
<dbReference type="GO" id="GO:0006629">
    <property type="term" value="P:lipid metabolic process"/>
    <property type="evidence" value="ECO:0007669"/>
    <property type="project" value="UniProtKB-KW"/>
</dbReference>
<evidence type="ECO:0000256" key="15">
    <source>
        <dbReference type="ARBA" id="ARBA00023033"/>
    </source>
</evidence>
<evidence type="ECO:0000256" key="18">
    <source>
        <dbReference type="ARBA" id="ARBA00045722"/>
    </source>
</evidence>
<dbReference type="GO" id="GO:0005789">
    <property type="term" value="C:endoplasmic reticulum membrane"/>
    <property type="evidence" value="ECO:0007669"/>
    <property type="project" value="UniProtKB-SubCell"/>
</dbReference>
<reference evidence="34 35" key="1">
    <citation type="journal article" date="2003" name="PLoS Biol.">
        <title>The genome sequence of Caenorhabditis briggsae: a platform for comparative genomics.</title>
        <authorList>
            <person name="Stein L.D."/>
            <person name="Bao Z."/>
            <person name="Blasiar D."/>
            <person name="Blumenthal T."/>
            <person name="Brent M.R."/>
            <person name="Chen N."/>
            <person name="Chinwalla A."/>
            <person name="Clarke L."/>
            <person name="Clee C."/>
            <person name="Coghlan A."/>
            <person name="Coulson A."/>
            <person name="D'Eustachio P."/>
            <person name="Fitch D.H."/>
            <person name="Fulton L.A."/>
            <person name="Fulton R.E."/>
            <person name="Griffiths-Jones S."/>
            <person name="Harris T.W."/>
            <person name="Hillier L.W."/>
            <person name="Kamath R."/>
            <person name="Kuwabara P.E."/>
            <person name="Mardis E.R."/>
            <person name="Marra M.A."/>
            <person name="Miner T.L."/>
            <person name="Minx P."/>
            <person name="Mullikin J.C."/>
            <person name="Plumb R.W."/>
            <person name="Rogers J."/>
            <person name="Schein J.E."/>
            <person name="Sohrmann M."/>
            <person name="Spieth J."/>
            <person name="Stajich J.E."/>
            <person name="Wei C."/>
            <person name="Willey D."/>
            <person name="Wilson R.K."/>
            <person name="Durbin R."/>
            <person name="Waterston R.H."/>
        </authorList>
    </citation>
    <scope>NUCLEOTIDE SEQUENCE [LARGE SCALE GENOMIC DNA]</scope>
    <source>
        <strain evidence="34 35">AF16</strain>
    </source>
</reference>
<dbReference type="GO" id="GO:0047822">
    <property type="term" value="F:hypotaurine monooxygenase activity"/>
    <property type="evidence" value="ECO:0007669"/>
    <property type="project" value="RHEA"/>
</dbReference>
<comment type="catalytic activity">
    <reaction evidence="30">
        <text>heptan-4-one + NADPH + O2 + H(+) = propyl butanoate + NADP(+) + H2O</text>
        <dbReference type="Rhea" id="RHEA:54852"/>
        <dbReference type="ChEBI" id="CHEBI:15377"/>
        <dbReference type="ChEBI" id="CHEBI:15378"/>
        <dbReference type="ChEBI" id="CHEBI:15379"/>
        <dbReference type="ChEBI" id="CHEBI:57783"/>
        <dbReference type="ChEBI" id="CHEBI:58349"/>
        <dbReference type="ChEBI" id="CHEBI:89484"/>
        <dbReference type="ChEBI" id="CHEBI:89719"/>
    </reaction>
    <physiologicalReaction direction="left-to-right" evidence="30">
        <dbReference type="Rhea" id="RHEA:54853"/>
    </physiologicalReaction>
</comment>
<evidence type="ECO:0000256" key="14">
    <source>
        <dbReference type="ARBA" id="ARBA00023002"/>
    </source>
</evidence>
<comment type="catalytic activity">
    <reaction evidence="25">
        <text>hexan-3-one + NADPH + O2 + H(+) = ethyl butanoate + NADP(+) + H2O</text>
        <dbReference type="Rhea" id="RHEA:54844"/>
        <dbReference type="ChEBI" id="CHEBI:15377"/>
        <dbReference type="ChEBI" id="CHEBI:15378"/>
        <dbReference type="ChEBI" id="CHEBI:15379"/>
        <dbReference type="ChEBI" id="CHEBI:57783"/>
        <dbReference type="ChEBI" id="CHEBI:58349"/>
        <dbReference type="ChEBI" id="CHEBI:88764"/>
        <dbReference type="ChEBI" id="CHEBI:89891"/>
    </reaction>
    <physiologicalReaction direction="left-to-right" evidence="25">
        <dbReference type="Rhea" id="RHEA:54845"/>
    </physiologicalReaction>
</comment>
<dbReference type="OMA" id="NIEHAMD"/>
<evidence type="ECO:0000313" key="35">
    <source>
        <dbReference type="Proteomes" id="UP000008549"/>
    </source>
</evidence>
<evidence type="ECO:0000256" key="17">
    <source>
        <dbReference type="ARBA" id="ARBA00023136"/>
    </source>
</evidence>
<evidence type="ECO:0000256" key="31">
    <source>
        <dbReference type="ARBA" id="ARBA00049443"/>
    </source>
</evidence>
<evidence type="ECO:0000256" key="8">
    <source>
        <dbReference type="ARBA" id="ARBA00022692"/>
    </source>
</evidence>
<evidence type="ECO:0000256" key="22">
    <source>
        <dbReference type="ARBA" id="ARBA00047574"/>
    </source>
</evidence>
<evidence type="ECO:0000256" key="21">
    <source>
        <dbReference type="ARBA" id="ARBA00047426"/>
    </source>
</evidence>
<evidence type="ECO:0000256" key="1">
    <source>
        <dbReference type="ARBA" id="ARBA00001974"/>
    </source>
</evidence>
<dbReference type="WormBase" id="CBG04431">
    <property type="protein sequence ID" value="CBP49502"/>
    <property type="gene ID" value="WBGene00027099"/>
    <property type="gene designation" value="Cbr-fmo-1"/>
</dbReference>
<dbReference type="Pfam" id="PF00743">
    <property type="entry name" value="FMO-like"/>
    <property type="match status" value="1"/>
</dbReference>
<keyword evidence="9" id="KW-0256">Endoplasmic reticulum</keyword>
<dbReference type="PANTHER" id="PTHR23023">
    <property type="entry name" value="DIMETHYLANILINE MONOOXYGENASE"/>
    <property type="match status" value="1"/>
</dbReference>
<evidence type="ECO:0000313" key="36">
    <source>
        <dbReference type="WormBase" id="CBG04431"/>
    </source>
</evidence>